<protein>
    <submittedName>
        <fullName evidence="1">Uncharacterized protein</fullName>
    </submittedName>
</protein>
<evidence type="ECO:0000313" key="2">
    <source>
        <dbReference type="Proteomes" id="UP000198988"/>
    </source>
</evidence>
<proteinExistence type="predicted"/>
<dbReference type="AlphaFoldDB" id="A0A1H6JXU1"/>
<gene>
    <name evidence="1" type="ORF">BAZSYMA_ACONTIG03627_16</name>
</gene>
<sequence length="65" mass="7135">MLSILPEIPKCLKPVIAAFTAMLISVALSVKLPRDDIAECSEITRFLSTLMLLFTSLPVNNIIAF</sequence>
<reference evidence="2" key="1">
    <citation type="submission" date="2016-06" db="EMBL/GenBank/DDBJ databases">
        <authorList>
            <person name="Petersen J."/>
            <person name="Sayavedra L."/>
        </authorList>
    </citation>
    <scope>NUCLEOTIDE SEQUENCE [LARGE SCALE GENOMIC DNA]</scope>
    <source>
        <strain evidence="2">BazSymA</strain>
    </source>
</reference>
<name>A0A1H6JXU1_9GAMM</name>
<dbReference type="EMBL" id="CDSC02000091">
    <property type="protein sequence ID" value="SEH67279.1"/>
    <property type="molecule type" value="Genomic_DNA"/>
</dbReference>
<dbReference type="Proteomes" id="UP000198988">
    <property type="component" value="Unassembled WGS sequence"/>
</dbReference>
<organism evidence="1 2">
    <name type="scientific">Bathymodiolus azoricus thioautotrophic gill symbiont</name>
    <dbReference type="NCBI Taxonomy" id="235205"/>
    <lineage>
        <taxon>Bacteria</taxon>
        <taxon>Pseudomonadati</taxon>
        <taxon>Pseudomonadota</taxon>
        <taxon>Gammaproteobacteria</taxon>
        <taxon>sulfur-oxidizing symbionts</taxon>
    </lineage>
</organism>
<evidence type="ECO:0000313" key="1">
    <source>
        <dbReference type="EMBL" id="SEH67279.1"/>
    </source>
</evidence>
<accession>A0A1H6JXU1</accession>